<dbReference type="FunCoup" id="C5DDY5">
    <property type="interactions" value="302"/>
</dbReference>
<dbReference type="eggNOG" id="KOG0425">
    <property type="taxonomic scope" value="Eukaryota"/>
</dbReference>
<dbReference type="SMART" id="SM00212">
    <property type="entry name" value="UBCc"/>
    <property type="match status" value="1"/>
</dbReference>
<dbReference type="GO" id="GO:0005524">
    <property type="term" value="F:ATP binding"/>
    <property type="evidence" value="ECO:0007669"/>
    <property type="project" value="UniProtKB-UniRule"/>
</dbReference>
<keyword evidence="2 7" id="KW-0547">Nucleotide-binding</keyword>
<evidence type="ECO:0000256" key="5">
    <source>
        <dbReference type="ARBA" id="ARBA00043952"/>
    </source>
</evidence>
<sequence>MSNRKNTAASLLLRQYRELTDAKKAIPSFHIELDDDSNIFLWNIGVMVLNEDSIYHGGYFKAQMRFPEDFPFSPPTFRFTPAIYHPNVYRDGRLCISILHTSGDPTSEEPDSETWSPVQTVESVLISIVSLLEDPNISSPANVDAAVDYRKNIEQYKQRVQLEVERSKQDIPEGFVMPTSRTAYVAQRQAEPEETRDLGDNFWYDSDDEDDADIYGYDHNEEQEDNDIQFDDSENENDDDDDVSVDNDSVMDRKQPNKAEDESDDLEDGELKLEK</sequence>
<keyword evidence="1" id="KW-0808">Transferase</keyword>
<feature type="domain" description="UBC core" evidence="9">
    <location>
        <begin position="7"/>
        <end position="169"/>
    </location>
</feature>
<evidence type="ECO:0000256" key="7">
    <source>
        <dbReference type="RuleBase" id="RU362109"/>
    </source>
</evidence>
<keyword evidence="3 7" id="KW-0833">Ubl conjugation pathway</keyword>
<dbReference type="GO" id="GO:0016740">
    <property type="term" value="F:transferase activity"/>
    <property type="evidence" value="ECO:0007669"/>
    <property type="project" value="UniProtKB-KW"/>
</dbReference>
<keyword evidence="4 7" id="KW-0067">ATP-binding</keyword>
<dbReference type="PROSITE" id="PS00183">
    <property type="entry name" value="UBC_1"/>
    <property type="match status" value="1"/>
</dbReference>
<dbReference type="OrthoDB" id="19692at2759"/>
<name>C5DDY5_LACTC</name>
<comment type="similarity">
    <text evidence="7">Belongs to the ubiquitin-conjugating enzyme family.</text>
</comment>
<dbReference type="Proteomes" id="UP000002036">
    <property type="component" value="Chromosome C"/>
</dbReference>
<evidence type="ECO:0000256" key="1">
    <source>
        <dbReference type="ARBA" id="ARBA00022679"/>
    </source>
</evidence>
<dbReference type="GeneID" id="8291301"/>
<dbReference type="InterPro" id="IPR016135">
    <property type="entry name" value="UBQ-conjugating_enzyme/RWD"/>
</dbReference>
<feature type="compositionally biased region" description="Acidic residues" evidence="8">
    <location>
        <begin position="221"/>
        <end position="245"/>
    </location>
</feature>
<dbReference type="Pfam" id="PF00179">
    <property type="entry name" value="UQ_con"/>
    <property type="match status" value="1"/>
</dbReference>
<proteinExistence type="inferred from homology"/>
<dbReference type="HOGENOM" id="CLU_030988_1_1_1"/>
<evidence type="ECO:0000313" key="11">
    <source>
        <dbReference type="Proteomes" id="UP000002036"/>
    </source>
</evidence>
<dbReference type="STRING" id="559295.C5DDY5"/>
<dbReference type="OMA" id="FQAHIKF"/>
<feature type="region of interest" description="Disordered" evidence="8">
    <location>
        <begin position="185"/>
        <end position="275"/>
    </location>
</feature>
<evidence type="ECO:0000313" key="10">
    <source>
        <dbReference type="EMBL" id="CAR21996.1"/>
    </source>
</evidence>
<dbReference type="InterPro" id="IPR023313">
    <property type="entry name" value="UBQ-conjugating_AS"/>
</dbReference>
<dbReference type="PANTHER" id="PTHR24067">
    <property type="entry name" value="UBIQUITIN-CONJUGATING ENZYME E2"/>
    <property type="match status" value="1"/>
</dbReference>
<dbReference type="EMBL" id="CU928167">
    <property type="protein sequence ID" value="CAR21996.1"/>
    <property type="molecule type" value="Genomic_DNA"/>
</dbReference>
<dbReference type="SUPFAM" id="SSF54495">
    <property type="entry name" value="UBC-like"/>
    <property type="match status" value="1"/>
</dbReference>
<keyword evidence="11" id="KW-1185">Reference proteome</keyword>
<feature type="compositionally biased region" description="Basic and acidic residues" evidence="8">
    <location>
        <begin position="250"/>
        <end position="260"/>
    </location>
</feature>
<dbReference type="InterPro" id="IPR050113">
    <property type="entry name" value="Ub_conjugating_enzyme"/>
</dbReference>
<organism evidence="10 11">
    <name type="scientific">Lachancea thermotolerans (strain ATCC 56472 / CBS 6340 / NRRL Y-8284)</name>
    <name type="common">Yeast</name>
    <name type="synonym">Kluyveromyces thermotolerans</name>
    <dbReference type="NCBI Taxonomy" id="559295"/>
    <lineage>
        <taxon>Eukaryota</taxon>
        <taxon>Fungi</taxon>
        <taxon>Dikarya</taxon>
        <taxon>Ascomycota</taxon>
        <taxon>Saccharomycotina</taxon>
        <taxon>Saccharomycetes</taxon>
        <taxon>Saccharomycetales</taxon>
        <taxon>Saccharomycetaceae</taxon>
        <taxon>Lachancea</taxon>
    </lineage>
</organism>
<dbReference type="Gene3D" id="3.10.110.10">
    <property type="entry name" value="Ubiquitin Conjugating Enzyme"/>
    <property type="match status" value="1"/>
</dbReference>
<dbReference type="KEGG" id="lth:KLTH0C04818g"/>
<reference evidence="10 11" key="1">
    <citation type="journal article" date="2009" name="Genome Res.">
        <title>Comparative genomics of protoploid Saccharomycetaceae.</title>
        <authorList>
            <consortium name="The Genolevures Consortium"/>
            <person name="Souciet J.-L."/>
            <person name="Dujon B."/>
            <person name="Gaillardin C."/>
            <person name="Johnston M."/>
            <person name="Baret P.V."/>
            <person name="Cliften P."/>
            <person name="Sherman D.J."/>
            <person name="Weissenbach J."/>
            <person name="Westhof E."/>
            <person name="Wincker P."/>
            <person name="Jubin C."/>
            <person name="Poulain J."/>
            <person name="Barbe V."/>
            <person name="Segurens B."/>
            <person name="Artiguenave F."/>
            <person name="Anthouard V."/>
            <person name="Vacherie B."/>
            <person name="Val M.-E."/>
            <person name="Fulton R.S."/>
            <person name="Minx P."/>
            <person name="Wilson R."/>
            <person name="Durrens P."/>
            <person name="Jean G."/>
            <person name="Marck C."/>
            <person name="Martin T."/>
            <person name="Nikolski M."/>
            <person name="Rolland T."/>
            <person name="Seret M.-L."/>
            <person name="Casaregola S."/>
            <person name="Despons L."/>
            <person name="Fairhead C."/>
            <person name="Fischer G."/>
            <person name="Lafontaine I."/>
            <person name="Leh V."/>
            <person name="Lemaire M."/>
            <person name="de Montigny J."/>
            <person name="Neuveglise C."/>
            <person name="Thierry A."/>
            <person name="Blanc-Lenfle I."/>
            <person name="Bleykasten C."/>
            <person name="Diffels J."/>
            <person name="Fritsch E."/>
            <person name="Frangeul L."/>
            <person name="Goeffon A."/>
            <person name="Jauniaux N."/>
            <person name="Kachouri-Lafond R."/>
            <person name="Payen C."/>
            <person name="Potier S."/>
            <person name="Pribylova L."/>
            <person name="Ozanne C."/>
            <person name="Richard G.-F."/>
            <person name="Sacerdot C."/>
            <person name="Straub M.-L."/>
            <person name="Talla E."/>
        </authorList>
    </citation>
    <scope>NUCLEOTIDE SEQUENCE [LARGE SCALE GENOMIC DNA]</scope>
    <source>
        <strain evidence="11">ATCC 56472 / CBS 6340 / NRRL Y-8284</strain>
    </source>
</reference>
<protein>
    <submittedName>
        <fullName evidence="10">KLTH0C04818p</fullName>
    </submittedName>
</protein>
<evidence type="ECO:0000256" key="6">
    <source>
        <dbReference type="PROSITE-ProRule" id="PRU10133"/>
    </source>
</evidence>
<feature type="compositionally biased region" description="Basic and acidic residues" evidence="8">
    <location>
        <begin position="190"/>
        <end position="199"/>
    </location>
</feature>
<dbReference type="InParanoid" id="C5DDY5"/>
<dbReference type="InterPro" id="IPR000608">
    <property type="entry name" value="UBC"/>
</dbReference>
<dbReference type="FunFam" id="3.10.110.10:FF:000063">
    <property type="entry name" value="CDC34p Ubiquitin-conjugating enzyme (E2)"/>
    <property type="match status" value="1"/>
</dbReference>
<comment type="pathway">
    <text evidence="5">Protein modification.</text>
</comment>
<gene>
    <name evidence="10" type="ordered locus">KLTH0C04818g</name>
</gene>
<dbReference type="PROSITE" id="PS50127">
    <property type="entry name" value="UBC_2"/>
    <property type="match status" value="1"/>
</dbReference>
<evidence type="ECO:0000256" key="3">
    <source>
        <dbReference type="ARBA" id="ARBA00022786"/>
    </source>
</evidence>
<feature type="active site" description="Glycyl thioester intermediate" evidence="6">
    <location>
        <position position="95"/>
    </location>
</feature>
<dbReference type="CDD" id="cd23811">
    <property type="entry name" value="UBCc_ScCDC34-like"/>
    <property type="match status" value="1"/>
</dbReference>
<evidence type="ECO:0000256" key="8">
    <source>
        <dbReference type="SAM" id="MobiDB-lite"/>
    </source>
</evidence>
<accession>C5DDY5</accession>
<dbReference type="AlphaFoldDB" id="C5DDY5"/>
<evidence type="ECO:0000259" key="9">
    <source>
        <dbReference type="PROSITE" id="PS50127"/>
    </source>
</evidence>
<dbReference type="RefSeq" id="XP_002552434.1">
    <property type="nucleotide sequence ID" value="XM_002552388.1"/>
</dbReference>
<evidence type="ECO:0000256" key="4">
    <source>
        <dbReference type="ARBA" id="ARBA00022840"/>
    </source>
</evidence>
<evidence type="ECO:0000256" key="2">
    <source>
        <dbReference type="ARBA" id="ARBA00022741"/>
    </source>
</evidence>